<accession>A0A415H1C6</accession>
<name>A0A415H1C6_9FIRM</name>
<reference evidence="1 2" key="1">
    <citation type="submission" date="2018-08" db="EMBL/GenBank/DDBJ databases">
        <title>A genome reference for cultivated species of the human gut microbiota.</title>
        <authorList>
            <person name="Zou Y."/>
            <person name="Xue W."/>
            <person name="Luo G."/>
        </authorList>
    </citation>
    <scope>NUCLEOTIDE SEQUENCE [LARGE SCALE GENOMIC DNA]</scope>
    <source>
        <strain evidence="1 2">AF42-21</strain>
    </source>
</reference>
<evidence type="ECO:0000313" key="1">
    <source>
        <dbReference type="EMBL" id="RHK59776.1"/>
    </source>
</evidence>
<dbReference type="Proteomes" id="UP000284152">
    <property type="component" value="Unassembled WGS sequence"/>
</dbReference>
<organism evidence="1 2">
    <name type="scientific">Dorea formicigenerans</name>
    <dbReference type="NCBI Taxonomy" id="39486"/>
    <lineage>
        <taxon>Bacteria</taxon>
        <taxon>Bacillati</taxon>
        <taxon>Bacillota</taxon>
        <taxon>Clostridia</taxon>
        <taxon>Lachnospirales</taxon>
        <taxon>Lachnospiraceae</taxon>
        <taxon>Dorea</taxon>
    </lineage>
</organism>
<gene>
    <name evidence="1" type="ORF">DW054_15605</name>
</gene>
<dbReference type="AlphaFoldDB" id="A0A415H1C6"/>
<sequence>MDILNFIEDTPLAKIYRYYVMQTEEFIRGTFIPVYEILIKKMLLTVLTSNDRIESYSFMYKQICAMNFYSAWQQKSYFGIVCNKI</sequence>
<protein>
    <submittedName>
        <fullName evidence="1">Uncharacterized protein</fullName>
    </submittedName>
</protein>
<proteinExistence type="predicted"/>
<dbReference type="EMBL" id="QRNS01000044">
    <property type="protein sequence ID" value="RHK59776.1"/>
    <property type="molecule type" value="Genomic_DNA"/>
</dbReference>
<comment type="caution">
    <text evidence="1">The sequence shown here is derived from an EMBL/GenBank/DDBJ whole genome shotgun (WGS) entry which is preliminary data.</text>
</comment>
<evidence type="ECO:0000313" key="2">
    <source>
        <dbReference type="Proteomes" id="UP000284152"/>
    </source>
</evidence>